<dbReference type="AlphaFoldDB" id="A0A2W1BH24"/>
<keyword evidence="3" id="KW-1185">Reference proteome</keyword>
<proteinExistence type="predicted"/>
<evidence type="ECO:0000313" key="2">
    <source>
        <dbReference type="EMBL" id="PZC74362.1"/>
    </source>
</evidence>
<sequence>MTSRQLLPDEHIARLLLEEEDVSASEELSDSETEDNLEVDVVESDNQTEESSGSSDDEVIEERVSPALMDDVLGPQTSHPPPEVTSVTE</sequence>
<feature type="region of interest" description="Disordered" evidence="1">
    <location>
        <begin position="17"/>
        <end position="89"/>
    </location>
</feature>
<gene>
    <name evidence="2" type="primary">HaOG207925</name>
    <name evidence="2" type="ORF">B5X24_HaOG207925</name>
</gene>
<dbReference type="EMBL" id="KZ150053">
    <property type="protein sequence ID" value="PZC74362.1"/>
    <property type="molecule type" value="Genomic_DNA"/>
</dbReference>
<organism evidence="2 3">
    <name type="scientific">Helicoverpa armigera</name>
    <name type="common">Cotton bollworm</name>
    <name type="synonym">Heliothis armigera</name>
    <dbReference type="NCBI Taxonomy" id="29058"/>
    <lineage>
        <taxon>Eukaryota</taxon>
        <taxon>Metazoa</taxon>
        <taxon>Ecdysozoa</taxon>
        <taxon>Arthropoda</taxon>
        <taxon>Hexapoda</taxon>
        <taxon>Insecta</taxon>
        <taxon>Pterygota</taxon>
        <taxon>Neoptera</taxon>
        <taxon>Endopterygota</taxon>
        <taxon>Lepidoptera</taxon>
        <taxon>Glossata</taxon>
        <taxon>Ditrysia</taxon>
        <taxon>Noctuoidea</taxon>
        <taxon>Noctuidae</taxon>
        <taxon>Heliothinae</taxon>
        <taxon>Helicoverpa</taxon>
    </lineage>
</organism>
<protein>
    <submittedName>
        <fullName evidence="2">Uncharacterized protein</fullName>
    </submittedName>
</protein>
<accession>A0A2W1BH24</accession>
<name>A0A2W1BH24_HELAM</name>
<evidence type="ECO:0000256" key="1">
    <source>
        <dbReference type="SAM" id="MobiDB-lite"/>
    </source>
</evidence>
<evidence type="ECO:0000313" key="3">
    <source>
        <dbReference type="Proteomes" id="UP000249218"/>
    </source>
</evidence>
<reference evidence="2 3" key="1">
    <citation type="journal article" date="2017" name="BMC Biol.">
        <title>Genomic innovations, transcriptional plasticity and gene loss underlying the evolution and divergence of two highly polyphagous and invasive Helicoverpa pest species.</title>
        <authorList>
            <person name="Pearce S.L."/>
            <person name="Clarke D.F."/>
            <person name="East P.D."/>
            <person name="Elfekih S."/>
            <person name="Gordon K.H."/>
            <person name="Jermiin L.S."/>
            <person name="McGaughran A."/>
            <person name="Oakeshott J.G."/>
            <person name="Papanikolaou A."/>
            <person name="Perera O.P."/>
            <person name="Rane R.V."/>
            <person name="Richards S."/>
            <person name="Tay W.T."/>
            <person name="Walsh T.K."/>
            <person name="Anderson A."/>
            <person name="Anderson C.J."/>
            <person name="Asgari S."/>
            <person name="Board P.G."/>
            <person name="Bretschneider A."/>
            <person name="Campbell P.M."/>
            <person name="Chertemps T."/>
            <person name="Christeller J.T."/>
            <person name="Coppin C.W."/>
            <person name="Downes S.J."/>
            <person name="Duan G."/>
            <person name="Farnsworth C.A."/>
            <person name="Good R.T."/>
            <person name="Han L.B."/>
            <person name="Han Y.C."/>
            <person name="Hatje K."/>
            <person name="Horne I."/>
            <person name="Huang Y.P."/>
            <person name="Hughes D.S."/>
            <person name="Jacquin-Joly E."/>
            <person name="James W."/>
            <person name="Jhangiani S."/>
            <person name="Kollmar M."/>
            <person name="Kuwar S.S."/>
            <person name="Li S."/>
            <person name="Liu N.Y."/>
            <person name="Maibeche M.T."/>
            <person name="Miller J.R."/>
            <person name="Montagne N."/>
            <person name="Perry T."/>
            <person name="Qu J."/>
            <person name="Song S.V."/>
            <person name="Sutton G.G."/>
            <person name="Vogel H."/>
            <person name="Walenz B.P."/>
            <person name="Xu W."/>
            <person name="Zhang H.J."/>
            <person name="Zou Z."/>
            <person name="Batterham P."/>
            <person name="Edwards O.R."/>
            <person name="Feyereisen R."/>
            <person name="Gibbs R.A."/>
            <person name="Heckel D.G."/>
            <person name="McGrath A."/>
            <person name="Robin C."/>
            <person name="Scherer S.E."/>
            <person name="Worley K.C."/>
            <person name="Wu Y.D."/>
        </authorList>
    </citation>
    <scope>NUCLEOTIDE SEQUENCE [LARGE SCALE GENOMIC DNA]</scope>
    <source>
        <strain evidence="2">Harm_GR_Male_#8</strain>
        <tissue evidence="2">Whole organism</tissue>
    </source>
</reference>
<feature type="compositionally biased region" description="Acidic residues" evidence="1">
    <location>
        <begin position="18"/>
        <end position="48"/>
    </location>
</feature>
<dbReference type="Proteomes" id="UP000249218">
    <property type="component" value="Unassembled WGS sequence"/>
</dbReference>